<sequence length="182" mass="19706">MRISSFVRGGAAAVAAVAALSASAAEYPIGKQQIQGGMEIGAVYLQPITMEPEGMMRKASDSDIHLESDIHAVKNNPTGFAEGDWMPYLQVHYELTKAGSNQPLKGDLMPMVANDGPHYGDNVKLQGPGKYHLKLIVEPPMQMGHMAFGRHIDKETGVGPWFKPITLEYDFTFAGIGKKGGY</sequence>
<evidence type="ECO:0000313" key="4">
    <source>
        <dbReference type="EMBL" id="KXU91392.1"/>
    </source>
</evidence>
<dbReference type="InterPro" id="IPR018470">
    <property type="entry name" value="Metal-bd_Tp34-typ"/>
</dbReference>
<feature type="signal peptide" evidence="3">
    <location>
        <begin position="1"/>
        <end position="24"/>
    </location>
</feature>
<dbReference type="InterPro" id="IPR038482">
    <property type="entry name" value="Tp34-type_sf"/>
</dbReference>
<protein>
    <recommendedName>
        <fullName evidence="6">Iron transporter</fullName>
    </recommendedName>
</protein>
<accession>A0A149Q298</accession>
<evidence type="ECO:0000256" key="1">
    <source>
        <dbReference type="ARBA" id="ARBA00010013"/>
    </source>
</evidence>
<keyword evidence="2 3" id="KW-0732">Signal</keyword>
<evidence type="ECO:0000313" key="5">
    <source>
        <dbReference type="Proteomes" id="UP000075613"/>
    </source>
</evidence>
<organism evidence="4 5">
    <name type="scientific">Paraburkholderia monticola</name>
    <dbReference type="NCBI Taxonomy" id="1399968"/>
    <lineage>
        <taxon>Bacteria</taxon>
        <taxon>Pseudomonadati</taxon>
        <taxon>Pseudomonadota</taxon>
        <taxon>Betaproteobacteria</taxon>
        <taxon>Burkholderiales</taxon>
        <taxon>Burkholderiaceae</taxon>
        <taxon>Paraburkholderia</taxon>
    </lineage>
</organism>
<gene>
    <name evidence="4" type="ORF">CI15_02150</name>
</gene>
<dbReference type="Gene3D" id="2.60.40.2480">
    <property type="entry name" value="Periplasmic metal-binding protein Tp34-type"/>
    <property type="match status" value="1"/>
</dbReference>
<dbReference type="OrthoDB" id="1495621at2"/>
<dbReference type="Pfam" id="PF10634">
    <property type="entry name" value="Iron_transport"/>
    <property type="match status" value="1"/>
</dbReference>
<evidence type="ECO:0008006" key="6">
    <source>
        <dbReference type="Google" id="ProtNLM"/>
    </source>
</evidence>
<keyword evidence="5" id="KW-1185">Reference proteome</keyword>
<evidence type="ECO:0000256" key="2">
    <source>
        <dbReference type="ARBA" id="ARBA00022729"/>
    </source>
</evidence>
<comment type="similarity">
    <text evidence="1">Belongs to the UPF0423 family.</text>
</comment>
<reference evidence="4 5" key="1">
    <citation type="journal article" date="2015" name="Int. J. Syst. Evol. Microbiol.">
        <title>Burkholderia monticola sp. nov., isolated from mountain soil.</title>
        <authorList>
            <person name="Baek I."/>
            <person name="Seo B."/>
            <person name="Lee I."/>
            <person name="Yi H."/>
            <person name="Chun J."/>
        </authorList>
    </citation>
    <scope>NUCLEOTIDE SEQUENCE [LARGE SCALE GENOMIC DNA]</scope>
    <source>
        <strain evidence="4 5">JC2948</strain>
    </source>
</reference>
<dbReference type="STRING" id="1399968.CI15_02150"/>
<dbReference type="AlphaFoldDB" id="A0A149Q298"/>
<evidence type="ECO:0000256" key="3">
    <source>
        <dbReference type="SAM" id="SignalP"/>
    </source>
</evidence>
<dbReference type="RefSeq" id="WP_062123829.1">
    <property type="nucleotide sequence ID" value="NZ_LRBG01000001.1"/>
</dbReference>
<dbReference type="Proteomes" id="UP000075613">
    <property type="component" value="Unassembled WGS sequence"/>
</dbReference>
<name>A0A149Q298_9BURK</name>
<feature type="chain" id="PRO_5007551906" description="Iron transporter" evidence="3">
    <location>
        <begin position="25"/>
        <end position="182"/>
    </location>
</feature>
<dbReference type="PIRSF" id="PIRSF017018">
    <property type="entry name" value="Tp34"/>
    <property type="match status" value="1"/>
</dbReference>
<comment type="caution">
    <text evidence="4">The sequence shown here is derived from an EMBL/GenBank/DDBJ whole genome shotgun (WGS) entry which is preliminary data.</text>
</comment>
<dbReference type="EMBL" id="LRBG01000001">
    <property type="protein sequence ID" value="KXU91392.1"/>
    <property type="molecule type" value="Genomic_DNA"/>
</dbReference>
<proteinExistence type="inferred from homology"/>